<evidence type="ECO:0000256" key="18">
    <source>
        <dbReference type="PROSITE-ProRule" id="PRU10141"/>
    </source>
</evidence>
<dbReference type="SUPFAM" id="SSF56112">
    <property type="entry name" value="Protein kinase-like (PK-like)"/>
    <property type="match status" value="1"/>
</dbReference>
<dbReference type="InterPro" id="IPR017441">
    <property type="entry name" value="Protein_kinase_ATP_BS"/>
</dbReference>
<dbReference type="InterPro" id="IPR001245">
    <property type="entry name" value="Ser-Thr/Tyr_kinase_cat_dom"/>
</dbReference>
<dbReference type="InterPro" id="IPR011009">
    <property type="entry name" value="Kinase-like_dom_sf"/>
</dbReference>
<keyword evidence="15" id="KW-0675">Receptor</keyword>
<evidence type="ECO:0000256" key="5">
    <source>
        <dbReference type="ARBA" id="ARBA00022614"/>
    </source>
</evidence>
<evidence type="ECO:0000256" key="19">
    <source>
        <dbReference type="SAM" id="MobiDB-lite"/>
    </source>
</evidence>
<evidence type="ECO:0000256" key="13">
    <source>
        <dbReference type="ARBA" id="ARBA00022989"/>
    </source>
</evidence>
<evidence type="ECO:0000313" key="22">
    <source>
        <dbReference type="EMBL" id="KAK9949300.1"/>
    </source>
</evidence>
<dbReference type="Pfam" id="PF12819">
    <property type="entry name" value="Malectin_like"/>
    <property type="match status" value="1"/>
</dbReference>
<keyword evidence="6" id="KW-0808">Transferase</keyword>
<dbReference type="AlphaFoldDB" id="A0AAW1YLF5"/>
<evidence type="ECO:0000256" key="10">
    <source>
        <dbReference type="ARBA" id="ARBA00022741"/>
    </source>
</evidence>
<keyword evidence="13" id="KW-1133">Transmembrane helix</keyword>
<comment type="catalytic activity">
    <reaction evidence="17">
        <text>L-seryl-[protein] + ATP = O-phospho-L-seryl-[protein] + ADP + H(+)</text>
        <dbReference type="Rhea" id="RHEA:17989"/>
        <dbReference type="Rhea" id="RHEA-COMP:9863"/>
        <dbReference type="Rhea" id="RHEA-COMP:11604"/>
        <dbReference type="ChEBI" id="CHEBI:15378"/>
        <dbReference type="ChEBI" id="CHEBI:29999"/>
        <dbReference type="ChEBI" id="CHEBI:30616"/>
        <dbReference type="ChEBI" id="CHEBI:83421"/>
        <dbReference type="ChEBI" id="CHEBI:456216"/>
        <dbReference type="EC" id="2.7.11.1"/>
    </reaction>
</comment>
<evidence type="ECO:0000256" key="8">
    <source>
        <dbReference type="ARBA" id="ARBA00022729"/>
    </source>
</evidence>
<dbReference type="GO" id="GO:0005524">
    <property type="term" value="F:ATP binding"/>
    <property type="evidence" value="ECO:0007669"/>
    <property type="project" value="UniProtKB-UniRule"/>
</dbReference>
<name>A0AAW1YLF5_RUBAR</name>
<dbReference type="EMBL" id="JBEDUW010000001">
    <property type="protein sequence ID" value="KAK9949300.1"/>
    <property type="molecule type" value="Genomic_DNA"/>
</dbReference>
<feature type="domain" description="Protein kinase" evidence="21">
    <location>
        <begin position="583"/>
        <end position="860"/>
    </location>
</feature>
<keyword evidence="10 18" id="KW-0547">Nucleotide-binding</keyword>
<evidence type="ECO:0000256" key="12">
    <source>
        <dbReference type="ARBA" id="ARBA00022840"/>
    </source>
</evidence>
<dbReference type="Pfam" id="PF07714">
    <property type="entry name" value="PK_Tyr_Ser-Thr"/>
    <property type="match status" value="1"/>
</dbReference>
<dbReference type="SMART" id="SM00220">
    <property type="entry name" value="S_TKc"/>
    <property type="match status" value="1"/>
</dbReference>
<dbReference type="FunFam" id="3.30.200.20:FF:000466">
    <property type="entry name" value="Putative LRR receptor-like serine/threonine-protein kinase"/>
    <property type="match status" value="1"/>
</dbReference>
<dbReference type="Gene3D" id="3.80.10.10">
    <property type="entry name" value="Ribonuclease Inhibitor"/>
    <property type="match status" value="1"/>
</dbReference>
<dbReference type="GO" id="GO:0016020">
    <property type="term" value="C:membrane"/>
    <property type="evidence" value="ECO:0007669"/>
    <property type="project" value="UniProtKB-SubCell"/>
</dbReference>
<dbReference type="PROSITE" id="PS00107">
    <property type="entry name" value="PROTEIN_KINASE_ATP"/>
    <property type="match status" value="1"/>
</dbReference>
<comment type="caution">
    <text evidence="22">The sequence shown here is derived from an EMBL/GenBank/DDBJ whole genome shotgun (WGS) entry which is preliminary data.</text>
</comment>
<evidence type="ECO:0000256" key="16">
    <source>
        <dbReference type="ARBA" id="ARBA00047899"/>
    </source>
</evidence>
<gene>
    <name evidence="22" type="ORF">M0R45_004832</name>
</gene>
<reference evidence="22 23" key="1">
    <citation type="journal article" date="2023" name="G3 (Bethesda)">
        <title>A chromosome-length genome assembly and annotation of blackberry (Rubus argutus, cv. 'Hillquist').</title>
        <authorList>
            <person name="Bruna T."/>
            <person name="Aryal R."/>
            <person name="Dudchenko O."/>
            <person name="Sargent D.J."/>
            <person name="Mead D."/>
            <person name="Buti M."/>
            <person name="Cavallini A."/>
            <person name="Hytonen T."/>
            <person name="Andres J."/>
            <person name="Pham M."/>
            <person name="Weisz D."/>
            <person name="Mascagni F."/>
            <person name="Usai G."/>
            <person name="Natali L."/>
            <person name="Bassil N."/>
            <person name="Fernandez G.E."/>
            <person name="Lomsadze A."/>
            <person name="Armour M."/>
            <person name="Olukolu B."/>
            <person name="Poorten T."/>
            <person name="Britton C."/>
            <person name="Davik J."/>
            <person name="Ashrafi H."/>
            <person name="Aiden E.L."/>
            <person name="Borodovsky M."/>
            <person name="Worthington M."/>
        </authorList>
    </citation>
    <scope>NUCLEOTIDE SEQUENCE [LARGE SCALE GENOMIC DNA]</scope>
    <source>
        <strain evidence="22">PI 553951</strain>
    </source>
</reference>
<dbReference type="InterPro" id="IPR008271">
    <property type="entry name" value="Ser/Thr_kinase_AS"/>
</dbReference>
<dbReference type="PANTHER" id="PTHR45631">
    <property type="entry name" value="OS07G0107800 PROTEIN-RELATED"/>
    <property type="match status" value="1"/>
</dbReference>
<sequence>MMKELDIWILKLTKFLLLCLFIFTPLNSADEGSDSSSFVSIACCSESNFTDNKNISWISDFNEFPNRLSCENRTISEPFAINNKRRVFHLGSNQKRCYNLTAKKGEDYLIRGIFGVIWGSKFTVAVGVTTIGVVDSPEKIAVEGVFRATKDYIYFCLVSDQGTLYISEIHLRALQNLGYYLEGFSSSILELIKRIYFDEISEGKVIRYEDDPSDRIWISNSTLDPGTDFISEQQDVNVLGWNGAPVPIQVLQTALTASDRLVILHDGLSSSNNLYLVFLYFYEVNQTVQAGQRVFDVYLNDQLRQSGFDVSGNGSNYRELALNVTANGYLNLTLVKASGSGNGPICNAYEIFQVHQLVQETNQSDLEVILEVRNELLEYNQQDEVWEGWTGDPCLPVPWNGLGCEAVNGDTVITKLDLSSGIHRGVDQGLKGPLPNSITKLTHLTILNLSDNGFTGKIPEFLHPSMLISVDLSHNNLSGSLPESLALQPHLATLNFGCNSQLAKVNPPSFKGLKVTTDHGNCGDQESSKRGIIIGASAASASLLKPYPMTKNLIFSLPSMDDLVIKSISIETFTLEYLEAVTQSYKTLIGEGGFGSVYRGTLTDGQEVAVKVRSATSTQGTREFDNELNLLSTIRHENLVPLLGYCNEKDQEILVYPFMSNGSLQDRLYGEAAKRKILDWPTRLSIALGAARGLTHLHNFAGRCIIHRDVKSSNILLDQSMCAKVADFGFSKYAPQEGDSGASLEVRGTAGYLDPEYYTTHHLSAKSDVFSFGVVLLEIVTGREPLNIHRPHPEWSLVEWAKPYIRESKIEEIVDPNIKGAYHAEAMWRVVEVALSCIEPFSAYRPGMADIVRELEDSLIIENNASEYMRSIESTGSNRFSIIMDRRIPPPSPSEPSPILTQLAPPEPR</sequence>
<evidence type="ECO:0000256" key="15">
    <source>
        <dbReference type="ARBA" id="ARBA00023170"/>
    </source>
</evidence>
<dbReference type="PROSITE" id="PS00108">
    <property type="entry name" value="PROTEIN_KINASE_ST"/>
    <property type="match status" value="1"/>
</dbReference>
<dbReference type="GO" id="GO:0004674">
    <property type="term" value="F:protein serine/threonine kinase activity"/>
    <property type="evidence" value="ECO:0007669"/>
    <property type="project" value="UniProtKB-KW"/>
</dbReference>
<keyword evidence="4" id="KW-0597">Phosphoprotein</keyword>
<dbReference type="InterPro" id="IPR001611">
    <property type="entry name" value="Leu-rich_rpt"/>
</dbReference>
<proteinExistence type="predicted"/>
<dbReference type="PROSITE" id="PS50011">
    <property type="entry name" value="PROTEIN_KINASE_DOM"/>
    <property type="match status" value="1"/>
</dbReference>
<evidence type="ECO:0000256" key="9">
    <source>
        <dbReference type="ARBA" id="ARBA00022737"/>
    </source>
</evidence>
<keyword evidence="5" id="KW-0433">Leucine-rich repeat</keyword>
<dbReference type="PANTHER" id="PTHR45631:SF27">
    <property type="entry name" value="PROTEIN KINASE DOMAIN-CONTAINING PROTEIN"/>
    <property type="match status" value="1"/>
</dbReference>
<protein>
    <recommendedName>
        <fullName evidence="2">non-specific serine/threonine protein kinase</fullName>
        <ecNumber evidence="2">2.7.11.1</ecNumber>
    </recommendedName>
</protein>
<feature type="binding site" evidence="18">
    <location>
        <position position="611"/>
    </location>
    <ligand>
        <name>ATP</name>
        <dbReference type="ChEBI" id="CHEBI:30616"/>
    </ligand>
</feature>
<evidence type="ECO:0000256" key="7">
    <source>
        <dbReference type="ARBA" id="ARBA00022692"/>
    </source>
</evidence>
<feature type="signal peptide" evidence="20">
    <location>
        <begin position="1"/>
        <end position="29"/>
    </location>
</feature>
<dbReference type="Pfam" id="PF00560">
    <property type="entry name" value="LRR_1"/>
    <property type="match status" value="2"/>
</dbReference>
<evidence type="ECO:0000256" key="20">
    <source>
        <dbReference type="SAM" id="SignalP"/>
    </source>
</evidence>
<dbReference type="Gene3D" id="1.10.510.10">
    <property type="entry name" value="Transferase(Phosphotransferase) domain 1"/>
    <property type="match status" value="1"/>
</dbReference>
<dbReference type="InterPro" id="IPR024788">
    <property type="entry name" value="Malectin-like_Carb-bd_dom"/>
</dbReference>
<evidence type="ECO:0000256" key="1">
    <source>
        <dbReference type="ARBA" id="ARBA00004167"/>
    </source>
</evidence>
<accession>A0AAW1YLF5</accession>
<evidence type="ECO:0000256" key="11">
    <source>
        <dbReference type="ARBA" id="ARBA00022777"/>
    </source>
</evidence>
<dbReference type="EC" id="2.7.11.1" evidence="2"/>
<evidence type="ECO:0000313" key="23">
    <source>
        <dbReference type="Proteomes" id="UP001457282"/>
    </source>
</evidence>
<keyword evidence="14" id="KW-0472">Membrane</keyword>
<keyword evidence="9" id="KW-0677">Repeat</keyword>
<keyword evidence="8 20" id="KW-0732">Signal</keyword>
<keyword evidence="7" id="KW-0812">Transmembrane</keyword>
<dbReference type="InterPro" id="IPR000719">
    <property type="entry name" value="Prot_kinase_dom"/>
</dbReference>
<dbReference type="FunFam" id="1.10.510.10:FF:000146">
    <property type="entry name" value="LRR receptor-like serine/threonine-protein kinase IOS1"/>
    <property type="match status" value="1"/>
</dbReference>
<evidence type="ECO:0000256" key="4">
    <source>
        <dbReference type="ARBA" id="ARBA00022553"/>
    </source>
</evidence>
<dbReference type="SUPFAM" id="SSF52058">
    <property type="entry name" value="L domain-like"/>
    <property type="match status" value="1"/>
</dbReference>
<evidence type="ECO:0000256" key="2">
    <source>
        <dbReference type="ARBA" id="ARBA00012513"/>
    </source>
</evidence>
<evidence type="ECO:0000259" key="21">
    <source>
        <dbReference type="PROSITE" id="PS50011"/>
    </source>
</evidence>
<dbReference type="Proteomes" id="UP001457282">
    <property type="component" value="Unassembled WGS sequence"/>
</dbReference>
<organism evidence="22 23">
    <name type="scientific">Rubus argutus</name>
    <name type="common">Southern blackberry</name>
    <dbReference type="NCBI Taxonomy" id="59490"/>
    <lineage>
        <taxon>Eukaryota</taxon>
        <taxon>Viridiplantae</taxon>
        <taxon>Streptophyta</taxon>
        <taxon>Embryophyta</taxon>
        <taxon>Tracheophyta</taxon>
        <taxon>Spermatophyta</taxon>
        <taxon>Magnoliopsida</taxon>
        <taxon>eudicotyledons</taxon>
        <taxon>Gunneridae</taxon>
        <taxon>Pentapetalae</taxon>
        <taxon>rosids</taxon>
        <taxon>fabids</taxon>
        <taxon>Rosales</taxon>
        <taxon>Rosaceae</taxon>
        <taxon>Rosoideae</taxon>
        <taxon>Rosoideae incertae sedis</taxon>
        <taxon>Rubus</taxon>
    </lineage>
</organism>
<evidence type="ECO:0000256" key="17">
    <source>
        <dbReference type="ARBA" id="ARBA00048679"/>
    </source>
</evidence>
<keyword evidence="3" id="KW-0723">Serine/threonine-protein kinase</keyword>
<feature type="region of interest" description="Disordered" evidence="19">
    <location>
        <begin position="884"/>
        <end position="909"/>
    </location>
</feature>
<keyword evidence="12 18" id="KW-0067">ATP-binding</keyword>
<comment type="subcellular location">
    <subcellularLocation>
        <location evidence="1">Membrane</location>
        <topology evidence="1">Single-pass membrane protein</topology>
    </subcellularLocation>
</comment>
<dbReference type="InterPro" id="IPR032675">
    <property type="entry name" value="LRR_dom_sf"/>
</dbReference>
<evidence type="ECO:0000256" key="6">
    <source>
        <dbReference type="ARBA" id="ARBA00022679"/>
    </source>
</evidence>
<evidence type="ECO:0000256" key="14">
    <source>
        <dbReference type="ARBA" id="ARBA00023136"/>
    </source>
</evidence>
<dbReference type="Gene3D" id="2.60.120.430">
    <property type="entry name" value="Galactose-binding lectin"/>
    <property type="match status" value="1"/>
</dbReference>
<comment type="catalytic activity">
    <reaction evidence="16">
        <text>L-threonyl-[protein] + ATP = O-phospho-L-threonyl-[protein] + ADP + H(+)</text>
        <dbReference type="Rhea" id="RHEA:46608"/>
        <dbReference type="Rhea" id="RHEA-COMP:11060"/>
        <dbReference type="Rhea" id="RHEA-COMP:11605"/>
        <dbReference type="ChEBI" id="CHEBI:15378"/>
        <dbReference type="ChEBI" id="CHEBI:30013"/>
        <dbReference type="ChEBI" id="CHEBI:30616"/>
        <dbReference type="ChEBI" id="CHEBI:61977"/>
        <dbReference type="ChEBI" id="CHEBI:456216"/>
        <dbReference type="EC" id="2.7.11.1"/>
    </reaction>
</comment>
<keyword evidence="11" id="KW-0418">Kinase</keyword>
<dbReference type="CDD" id="cd14066">
    <property type="entry name" value="STKc_IRAK"/>
    <property type="match status" value="1"/>
</dbReference>
<keyword evidence="23" id="KW-1185">Reference proteome</keyword>
<dbReference type="Gene3D" id="3.30.200.20">
    <property type="entry name" value="Phosphorylase Kinase, domain 1"/>
    <property type="match status" value="1"/>
</dbReference>
<evidence type="ECO:0000256" key="3">
    <source>
        <dbReference type="ARBA" id="ARBA00022527"/>
    </source>
</evidence>
<feature type="chain" id="PRO_5043565042" description="non-specific serine/threonine protein kinase" evidence="20">
    <location>
        <begin position="30"/>
        <end position="909"/>
    </location>
</feature>